<dbReference type="InterPro" id="IPR000687">
    <property type="entry name" value="RIO_kinase"/>
</dbReference>
<dbReference type="InterPro" id="IPR018934">
    <property type="entry name" value="RIO_dom"/>
</dbReference>
<gene>
    <name evidence="13" type="primary">rio</name>
    <name evidence="13" type="ORF">MNV_1030006</name>
</gene>
<dbReference type="PROSITE" id="PS50011">
    <property type="entry name" value="PROTEIN_KINASE_DOM"/>
    <property type="match status" value="1"/>
</dbReference>
<keyword evidence="3" id="KW-0723">Serine/threonine-protein kinase</keyword>
<evidence type="ECO:0000256" key="11">
    <source>
        <dbReference type="ARBA" id="ARBA00048679"/>
    </source>
</evidence>
<keyword evidence="5" id="KW-0479">Metal-binding</keyword>
<dbReference type="SUPFAM" id="SSF56112">
    <property type="entry name" value="Protein kinase-like (PK-like)"/>
    <property type="match status" value="1"/>
</dbReference>
<dbReference type="InterPro" id="IPR011009">
    <property type="entry name" value="Kinase-like_dom_sf"/>
</dbReference>
<evidence type="ECO:0000256" key="5">
    <source>
        <dbReference type="ARBA" id="ARBA00022723"/>
    </source>
</evidence>
<keyword evidence="7 13" id="KW-0418">Kinase</keyword>
<dbReference type="SMART" id="SM00090">
    <property type="entry name" value="RIO"/>
    <property type="match status" value="1"/>
</dbReference>
<dbReference type="RefSeq" id="WP_218837836.1">
    <property type="nucleotide sequence ID" value="NZ_FZMP01000006.1"/>
</dbReference>
<keyword evidence="9" id="KW-0460">Magnesium</keyword>
<dbReference type="GO" id="GO:0005524">
    <property type="term" value="F:ATP binding"/>
    <property type="evidence" value="ECO:0007669"/>
    <property type="project" value="UniProtKB-KW"/>
</dbReference>
<dbReference type="OrthoDB" id="31344at2157"/>
<evidence type="ECO:0000256" key="10">
    <source>
        <dbReference type="ARBA" id="ARBA00047899"/>
    </source>
</evidence>
<dbReference type="PROSITE" id="PS00109">
    <property type="entry name" value="PROTEIN_KINASE_TYR"/>
    <property type="match status" value="1"/>
</dbReference>
<comment type="catalytic activity">
    <reaction evidence="10">
        <text>L-threonyl-[protein] + ATP = O-phospho-L-threonyl-[protein] + ADP + H(+)</text>
        <dbReference type="Rhea" id="RHEA:46608"/>
        <dbReference type="Rhea" id="RHEA-COMP:11060"/>
        <dbReference type="Rhea" id="RHEA-COMP:11605"/>
        <dbReference type="ChEBI" id="CHEBI:15378"/>
        <dbReference type="ChEBI" id="CHEBI:30013"/>
        <dbReference type="ChEBI" id="CHEBI:30616"/>
        <dbReference type="ChEBI" id="CHEBI:61977"/>
        <dbReference type="ChEBI" id="CHEBI:456216"/>
        <dbReference type="EC" id="2.7.11.1"/>
    </reaction>
</comment>
<evidence type="ECO:0000259" key="12">
    <source>
        <dbReference type="PROSITE" id="PS50011"/>
    </source>
</evidence>
<keyword evidence="14" id="KW-1185">Reference proteome</keyword>
<dbReference type="Gene3D" id="1.10.510.10">
    <property type="entry name" value="Transferase(Phosphotransferase) domain 1"/>
    <property type="match status" value="1"/>
</dbReference>
<dbReference type="InterPro" id="IPR051272">
    <property type="entry name" value="RIO-type_Ser/Thr_kinase"/>
</dbReference>
<dbReference type="Pfam" id="PF01163">
    <property type="entry name" value="RIO1"/>
    <property type="match status" value="1"/>
</dbReference>
<organism evidence="13 14">
    <name type="scientific">Candidatus Methanoperedens nitratireducens</name>
    <dbReference type="NCBI Taxonomy" id="1392998"/>
    <lineage>
        <taxon>Archaea</taxon>
        <taxon>Methanobacteriati</taxon>
        <taxon>Methanobacteriota</taxon>
        <taxon>Stenosarchaea group</taxon>
        <taxon>Methanomicrobia</taxon>
        <taxon>Methanosarcinales</taxon>
        <taxon>ANME-2 cluster</taxon>
        <taxon>Candidatus Methanoperedentaceae</taxon>
        <taxon>Candidatus Methanoperedens</taxon>
    </lineage>
</organism>
<dbReference type="EMBL" id="FZMP01000006">
    <property type="protein sequence ID" value="SNQ58986.1"/>
    <property type="molecule type" value="Genomic_DNA"/>
</dbReference>
<dbReference type="InterPro" id="IPR000719">
    <property type="entry name" value="Prot_kinase_dom"/>
</dbReference>
<evidence type="ECO:0000256" key="7">
    <source>
        <dbReference type="ARBA" id="ARBA00022777"/>
    </source>
</evidence>
<comment type="catalytic activity">
    <reaction evidence="11">
        <text>L-seryl-[protein] + ATP = O-phospho-L-seryl-[protein] + ADP + H(+)</text>
        <dbReference type="Rhea" id="RHEA:17989"/>
        <dbReference type="Rhea" id="RHEA-COMP:9863"/>
        <dbReference type="Rhea" id="RHEA-COMP:11604"/>
        <dbReference type="ChEBI" id="CHEBI:15378"/>
        <dbReference type="ChEBI" id="CHEBI:29999"/>
        <dbReference type="ChEBI" id="CHEBI:30616"/>
        <dbReference type="ChEBI" id="CHEBI:83421"/>
        <dbReference type="ChEBI" id="CHEBI:456216"/>
        <dbReference type="EC" id="2.7.11.1"/>
    </reaction>
</comment>
<name>A0A284VI97_9EURY</name>
<accession>A0A284VI97</accession>
<evidence type="ECO:0000256" key="3">
    <source>
        <dbReference type="ARBA" id="ARBA00022527"/>
    </source>
</evidence>
<evidence type="ECO:0000256" key="9">
    <source>
        <dbReference type="ARBA" id="ARBA00022842"/>
    </source>
</evidence>
<dbReference type="Gene3D" id="3.30.200.20">
    <property type="entry name" value="Phosphorylase Kinase, domain 1"/>
    <property type="match status" value="1"/>
</dbReference>
<sequence>MVSDKRLRRLDERVDEFRMRIKDSSDREVFADVFDTATLMALYELAKKGYIDAMGGSVSTGKEANIFHAISKKNNTLEIAVKIYMISTANFNTMKEYILGDPRFTGIKQSRKDIILAWARKEFKNLKRAEDAGVRVPKPYITRRNILLMEFIGKDGVPMPQLKDVKLTEKEAQSIFNRILDYMRLLYSRAGLVHADMSEYNILIDMNDMSPVIIDMGQSVMIDHFNAETFLRRDVNNIARFFKN</sequence>
<evidence type="ECO:0000256" key="6">
    <source>
        <dbReference type="ARBA" id="ARBA00022741"/>
    </source>
</evidence>
<evidence type="ECO:0000313" key="13">
    <source>
        <dbReference type="EMBL" id="SNQ58986.1"/>
    </source>
</evidence>
<keyword evidence="4 13" id="KW-0808">Transferase</keyword>
<keyword evidence="8" id="KW-0067">ATP-binding</keyword>
<dbReference type="InterPro" id="IPR008266">
    <property type="entry name" value="Tyr_kinase_AS"/>
</dbReference>
<dbReference type="CDD" id="cd05145">
    <property type="entry name" value="RIO1_like"/>
    <property type="match status" value="1"/>
</dbReference>
<proteinExistence type="inferred from homology"/>
<comment type="similarity">
    <text evidence="1">Belongs to the protein kinase superfamily. RIO-type Ser/Thr kinase family.</text>
</comment>
<dbReference type="Proteomes" id="UP000218615">
    <property type="component" value="Unassembled WGS sequence"/>
</dbReference>
<keyword evidence="6" id="KW-0547">Nucleotide-binding</keyword>
<dbReference type="EC" id="2.7.11.1" evidence="2"/>
<dbReference type="AlphaFoldDB" id="A0A284VI97"/>
<evidence type="ECO:0000256" key="1">
    <source>
        <dbReference type="ARBA" id="ARBA00009196"/>
    </source>
</evidence>
<feature type="domain" description="Protein kinase" evidence="12">
    <location>
        <begin position="52"/>
        <end position="244"/>
    </location>
</feature>
<evidence type="ECO:0000256" key="2">
    <source>
        <dbReference type="ARBA" id="ARBA00012513"/>
    </source>
</evidence>
<evidence type="ECO:0000313" key="14">
    <source>
        <dbReference type="Proteomes" id="UP000218615"/>
    </source>
</evidence>
<dbReference type="STRING" id="1392998.ANME2D_01396"/>
<dbReference type="GO" id="GO:0106310">
    <property type="term" value="F:protein serine kinase activity"/>
    <property type="evidence" value="ECO:0007669"/>
    <property type="project" value="RHEA"/>
</dbReference>
<reference evidence="14" key="1">
    <citation type="submission" date="2017-06" db="EMBL/GenBank/DDBJ databases">
        <authorList>
            <person name="Cremers G."/>
        </authorList>
    </citation>
    <scope>NUCLEOTIDE SEQUENCE [LARGE SCALE GENOMIC DNA]</scope>
</reference>
<dbReference type="PANTHER" id="PTHR45723">
    <property type="entry name" value="SERINE/THREONINE-PROTEIN KINASE RIO1"/>
    <property type="match status" value="1"/>
</dbReference>
<dbReference type="GO" id="GO:0046872">
    <property type="term" value="F:metal ion binding"/>
    <property type="evidence" value="ECO:0007669"/>
    <property type="project" value="UniProtKB-KW"/>
</dbReference>
<protein>
    <recommendedName>
        <fullName evidence="2">non-specific serine/threonine protein kinase</fullName>
        <ecNumber evidence="2">2.7.11.1</ecNumber>
    </recommendedName>
</protein>
<evidence type="ECO:0000256" key="8">
    <source>
        <dbReference type="ARBA" id="ARBA00022840"/>
    </source>
</evidence>
<evidence type="ECO:0000256" key="4">
    <source>
        <dbReference type="ARBA" id="ARBA00022679"/>
    </source>
</evidence>
<dbReference type="GO" id="GO:0004674">
    <property type="term" value="F:protein serine/threonine kinase activity"/>
    <property type="evidence" value="ECO:0007669"/>
    <property type="project" value="UniProtKB-KW"/>
</dbReference>